<dbReference type="InterPro" id="IPR038488">
    <property type="entry name" value="Integrase_DNA-bd_sf"/>
</dbReference>
<dbReference type="Pfam" id="PF13356">
    <property type="entry name" value="Arm-DNA-bind_3"/>
    <property type="match status" value="1"/>
</dbReference>
<dbReference type="RefSeq" id="WP_015500983.1">
    <property type="nucleotide sequence ID" value="NC_020911.1"/>
</dbReference>
<reference evidence="6 7" key="1">
    <citation type="journal article" date="2013" name="PLoS ONE">
        <title>Poles Apart: Arctic and Antarctic Octadecabacter strains Share High Genome Plasticity and a New Type of Xanthorhodopsin.</title>
        <authorList>
            <person name="Vollmers J."/>
            <person name="Voget S."/>
            <person name="Dietrich S."/>
            <person name="Gollnow K."/>
            <person name="Smits M."/>
            <person name="Meyer K."/>
            <person name="Brinkhoff T."/>
            <person name="Simon M."/>
            <person name="Daniel R."/>
        </authorList>
    </citation>
    <scope>NUCLEOTIDE SEQUENCE [LARGE SCALE GENOMIC DNA]</scope>
    <source>
        <strain evidence="6 7">307</strain>
    </source>
</reference>
<comment type="similarity">
    <text evidence="1">Belongs to the 'phage' integrase family.</text>
</comment>
<evidence type="ECO:0000256" key="2">
    <source>
        <dbReference type="ARBA" id="ARBA00022908"/>
    </source>
</evidence>
<dbReference type="InterPro" id="IPR011010">
    <property type="entry name" value="DNA_brk_join_enz"/>
</dbReference>
<keyword evidence="4" id="KW-0233">DNA recombination</keyword>
<dbReference type="InterPro" id="IPR053876">
    <property type="entry name" value="Phage_int_M"/>
</dbReference>
<feature type="domain" description="Tyr recombinase" evidence="5">
    <location>
        <begin position="207"/>
        <end position="398"/>
    </location>
</feature>
<keyword evidence="7" id="KW-1185">Reference proteome</keyword>
<dbReference type="SUPFAM" id="SSF56349">
    <property type="entry name" value="DNA breaking-rejoining enzymes"/>
    <property type="match status" value="1"/>
</dbReference>
<dbReference type="CDD" id="cd00801">
    <property type="entry name" value="INT_P4_C"/>
    <property type="match status" value="1"/>
</dbReference>
<dbReference type="InterPro" id="IPR013762">
    <property type="entry name" value="Integrase-like_cat_sf"/>
</dbReference>
<sequence length="409" mass="46256">MADKKSLTANFIKTVKKPGRYYDTNSTGLHLYVRKTGSKSWVQRLTVNGKIIDIGLGSSVKLLLLEARTESLKNSKLASEGIDPRQTKVKGTAIPTFRQVTDSFIEKKKGELSNAKHLAQWRSTLSSYAHPTMGNLPVNEVTIDHIFMALKPIWLSKNETAQRTRGRIEGVLNFATTKGYRTGSNPAIWRGNLENLLPKPSKVQNRKKMPALQLLDMPRWWAELKQRDGTGAKALMFLTLVGSRSGEIRGMRHGEVEFFTNDDAAEKGYLGLWTIPASRMKAKVEHCIPIIRPVYEFLSEIPHLSDFVFPSSKGGELSDMTLSALMKRMHKSDKTGYFDKKSGQIAVPHGIRSTFRDWAGENEQPRDATELQLAHRIGNKVEQAYFRADLLKIRAKILMDWYKFLEGHK</sequence>
<dbReference type="Gene3D" id="3.30.160.390">
    <property type="entry name" value="Integrase, DNA-binding domain"/>
    <property type="match status" value="1"/>
</dbReference>
<dbReference type="KEGG" id="oat:OAN307_c35380"/>
<evidence type="ECO:0000256" key="3">
    <source>
        <dbReference type="ARBA" id="ARBA00023125"/>
    </source>
</evidence>
<name>M9RF49_9RHOB</name>
<dbReference type="Gene3D" id="1.10.150.130">
    <property type="match status" value="1"/>
</dbReference>
<evidence type="ECO:0000313" key="7">
    <source>
        <dbReference type="Proteomes" id="UP000005307"/>
    </source>
</evidence>
<evidence type="ECO:0000313" key="6">
    <source>
        <dbReference type="EMBL" id="AGI69016.1"/>
    </source>
</evidence>
<keyword evidence="2" id="KW-0229">DNA integration</keyword>
<dbReference type="Proteomes" id="UP000005307">
    <property type="component" value="Chromosome"/>
</dbReference>
<dbReference type="PROSITE" id="PS51898">
    <property type="entry name" value="TYR_RECOMBINASE"/>
    <property type="match status" value="1"/>
</dbReference>
<dbReference type="PANTHER" id="PTHR30629">
    <property type="entry name" value="PROPHAGE INTEGRASE"/>
    <property type="match status" value="1"/>
</dbReference>
<dbReference type="InterPro" id="IPR002104">
    <property type="entry name" value="Integrase_catalytic"/>
</dbReference>
<dbReference type="STRING" id="391626.OAN307_c35380"/>
<dbReference type="InterPro" id="IPR025166">
    <property type="entry name" value="Integrase_DNA_bind_dom"/>
</dbReference>
<dbReference type="HOGENOM" id="CLU_027562_0_2_5"/>
<dbReference type="PANTHER" id="PTHR30629:SF6">
    <property type="entry name" value="PROPHAGE INTEGRASE INTA-RELATED"/>
    <property type="match status" value="1"/>
</dbReference>
<keyword evidence="3" id="KW-0238">DNA-binding</keyword>
<dbReference type="GO" id="GO:0006310">
    <property type="term" value="P:DNA recombination"/>
    <property type="evidence" value="ECO:0007669"/>
    <property type="project" value="UniProtKB-KW"/>
</dbReference>
<evidence type="ECO:0000259" key="5">
    <source>
        <dbReference type="PROSITE" id="PS51898"/>
    </source>
</evidence>
<dbReference type="AlphaFoldDB" id="M9RF49"/>
<dbReference type="OrthoDB" id="9795573at2"/>
<evidence type="ECO:0000256" key="4">
    <source>
        <dbReference type="ARBA" id="ARBA00023172"/>
    </source>
</evidence>
<evidence type="ECO:0000256" key="1">
    <source>
        <dbReference type="ARBA" id="ARBA00008857"/>
    </source>
</evidence>
<dbReference type="Pfam" id="PF00589">
    <property type="entry name" value="Phage_integrase"/>
    <property type="match status" value="1"/>
</dbReference>
<dbReference type="InterPro" id="IPR010998">
    <property type="entry name" value="Integrase_recombinase_N"/>
</dbReference>
<gene>
    <name evidence="6" type="ORF">OAN307_c35380</name>
</gene>
<protein>
    <submittedName>
        <fullName evidence="6">Phage integrase</fullName>
    </submittedName>
</protein>
<organism evidence="6 7">
    <name type="scientific">Octadecabacter antarcticus 307</name>
    <dbReference type="NCBI Taxonomy" id="391626"/>
    <lineage>
        <taxon>Bacteria</taxon>
        <taxon>Pseudomonadati</taxon>
        <taxon>Pseudomonadota</taxon>
        <taxon>Alphaproteobacteria</taxon>
        <taxon>Rhodobacterales</taxon>
        <taxon>Roseobacteraceae</taxon>
        <taxon>Octadecabacter</taxon>
    </lineage>
</organism>
<dbReference type="GO" id="GO:0015074">
    <property type="term" value="P:DNA integration"/>
    <property type="evidence" value="ECO:0007669"/>
    <property type="project" value="UniProtKB-KW"/>
</dbReference>
<dbReference type="EMBL" id="CP003740">
    <property type="protein sequence ID" value="AGI69016.1"/>
    <property type="molecule type" value="Genomic_DNA"/>
</dbReference>
<dbReference type="InterPro" id="IPR050808">
    <property type="entry name" value="Phage_Integrase"/>
</dbReference>
<accession>M9RF49</accession>
<dbReference type="eggNOG" id="COG0582">
    <property type="taxonomic scope" value="Bacteria"/>
</dbReference>
<proteinExistence type="inferred from homology"/>
<dbReference type="Gene3D" id="1.10.443.10">
    <property type="entry name" value="Intergrase catalytic core"/>
    <property type="match status" value="1"/>
</dbReference>
<dbReference type="GO" id="GO:0003677">
    <property type="term" value="F:DNA binding"/>
    <property type="evidence" value="ECO:0007669"/>
    <property type="project" value="UniProtKB-KW"/>
</dbReference>
<dbReference type="Pfam" id="PF22022">
    <property type="entry name" value="Phage_int_M"/>
    <property type="match status" value="1"/>
</dbReference>